<keyword evidence="3" id="KW-1185">Reference proteome</keyword>
<dbReference type="EMBL" id="BDDD01011399">
    <property type="protein sequence ID" value="GAV92825.1"/>
    <property type="molecule type" value="Genomic_DNA"/>
</dbReference>
<feature type="non-terminal residue" evidence="2">
    <location>
        <position position="322"/>
    </location>
</feature>
<reference evidence="3" key="1">
    <citation type="submission" date="2016-04" db="EMBL/GenBank/DDBJ databases">
        <title>Cephalotus genome sequencing.</title>
        <authorList>
            <person name="Fukushima K."/>
            <person name="Hasebe M."/>
            <person name="Fang X."/>
        </authorList>
    </citation>
    <scope>NUCLEOTIDE SEQUENCE [LARGE SCALE GENOMIC DNA]</scope>
    <source>
        <strain evidence="3">cv. St1</strain>
    </source>
</reference>
<name>A0A1Q3DKA5_CEPFO</name>
<accession>A0A1Q3DKA5</accession>
<organism evidence="2 3">
    <name type="scientific">Cephalotus follicularis</name>
    <name type="common">Albany pitcher plant</name>
    <dbReference type="NCBI Taxonomy" id="3775"/>
    <lineage>
        <taxon>Eukaryota</taxon>
        <taxon>Viridiplantae</taxon>
        <taxon>Streptophyta</taxon>
        <taxon>Embryophyta</taxon>
        <taxon>Tracheophyta</taxon>
        <taxon>Spermatophyta</taxon>
        <taxon>Magnoliopsida</taxon>
        <taxon>eudicotyledons</taxon>
        <taxon>Gunneridae</taxon>
        <taxon>Pentapetalae</taxon>
        <taxon>rosids</taxon>
        <taxon>fabids</taxon>
        <taxon>Oxalidales</taxon>
        <taxon>Cephalotaceae</taxon>
        <taxon>Cephalotus</taxon>
    </lineage>
</organism>
<dbReference type="STRING" id="3775.A0A1Q3DKA5"/>
<dbReference type="InterPro" id="IPR026960">
    <property type="entry name" value="RVT-Znf"/>
</dbReference>
<dbReference type="PANTHER" id="PTHR33116">
    <property type="entry name" value="REVERSE TRANSCRIPTASE ZINC-BINDING DOMAIN-CONTAINING PROTEIN-RELATED-RELATED"/>
    <property type="match status" value="1"/>
</dbReference>
<evidence type="ECO:0000259" key="1">
    <source>
        <dbReference type="Pfam" id="PF13966"/>
    </source>
</evidence>
<dbReference type="OrthoDB" id="2288491at2759"/>
<comment type="caution">
    <text evidence="2">The sequence shown here is derived from an EMBL/GenBank/DDBJ whole genome shotgun (WGS) entry which is preliminary data.</text>
</comment>
<proteinExistence type="predicted"/>
<evidence type="ECO:0000313" key="2">
    <source>
        <dbReference type="EMBL" id="GAV92825.1"/>
    </source>
</evidence>
<protein>
    <submittedName>
        <fullName evidence="2">Zf-RVT domain-containing protein</fullName>
    </submittedName>
</protein>
<dbReference type="InParanoid" id="A0A1Q3DKA5"/>
<dbReference type="AlphaFoldDB" id="A0A1Q3DKA5"/>
<evidence type="ECO:0000313" key="3">
    <source>
        <dbReference type="Proteomes" id="UP000187406"/>
    </source>
</evidence>
<feature type="non-terminal residue" evidence="2">
    <location>
        <position position="1"/>
    </location>
</feature>
<feature type="domain" description="Reverse transcriptase zinc-binding" evidence="1">
    <location>
        <begin position="239"/>
        <end position="321"/>
    </location>
</feature>
<sequence>GQLPVTYLGLPLITKRLTKSNCSPLVESITARTNAWVNKSLSFAGRLQLVKATLVSMHTYWCNTFLLPIRTIKDCRILRNFLWGGNGQGKVKWVDVCKPQVEGGLGIRDARLWNKALLMKQIWNLLKAKGLLSWSWRQLLLLRPLVRQHLKYKCGNGERFSLWYDPWMHGDSVHALYGHRVIYDTGLGTAARVKDVLQGGVWCWPQVSSDLIEIQHRVQQIPISTASDAIFWGKDGDIFTTSKAWRDIRIRSSQVAWHCLVRHPYRIPKHAFVLWLALRGAHRTRDKLVAIGITQTASCVFNCGEVETASHLFFKCPYTARV</sequence>
<dbReference type="PANTHER" id="PTHR33116:SF76">
    <property type="entry name" value="DUF4283 DOMAIN-CONTAINING PROTEIN"/>
    <property type="match status" value="1"/>
</dbReference>
<dbReference type="Pfam" id="PF13966">
    <property type="entry name" value="zf-RVT"/>
    <property type="match status" value="1"/>
</dbReference>
<dbReference type="Proteomes" id="UP000187406">
    <property type="component" value="Unassembled WGS sequence"/>
</dbReference>
<gene>
    <name evidence="2" type="ORF">CFOL_v3_36203</name>
</gene>